<feature type="compositionally biased region" description="Acidic residues" evidence="1">
    <location>
        <begin position="187"/>
        <end position="204"/>
    </location>
</feature>
<evidence type="ECO:0000256" key="1">
    <source>
        <dbReference type="SAM" id="MobiDB-lite"/>
    </source>
</evidence>
<name>A0A4U7B0P6_9PEZI</name>
<dbReference type="Proteomes" id="UP000308133">
    <property type="component" value="Unassembled WGS sequence"/>
</dbReference>
<proteinExistence type="predicted"/>
<evidence type="ECO:0000313" key="2">
    <source>
        <dbReference type="EMBL" id="TKX24279.1"/>
    </source>
</evidence>
<gene>
    <name evidence="2" type="ORF">C1H76_3381</name>
</gene>
<organism evidence="2 3">
    <name type="scientific">Elsinoe australis</name>
    <dbReference type="NCBI Taxonomy" id="40998"/>
    <lineage>
        <taxon>Eukaryota</taxon>
        <taxon>Fungi</taxon>
        <taxon>Dikarya</taxon>
        <taxon>Ascomycota</taxon>
        <taxon>Pezizomycotina</taxon>
        <taxon>Dothideomycetes</taxon>
        <taxon>Dothideomycetidae</taxon>
        <taxon>Myriangiales</taxon>
        <taxon>Elsinoaceae</taxon>
        <taxon>Elsinoe</taxon>
    </lineage>
</organism>
<evidence type="ECO:0000313" key="3">
    <source>
        <dbReference type="Proteomes" id="UP000308133"/>
    </source>
</evidence>
<feature type="region of interest" description="Disordered" evidence="1">
    <location>
        <begin position="167"/>
        <end position="204"/>
    </location>
</feature>
<reference evidence="2 3" key="1">
    <citation type="submission" date="2018-02" db="EMBL/GenBank/DDBJ databases">
        <title>Draft genome sequences of Elsinoe sp., causing black scab on jojoba.</title>
        <authorList>
            <person name="Stodart B."/>
            <person name="Jeffress S."/>
            <person name="Ash G."/>
            <person name="Arun Chinnappa K."/>
        </authorList>
    </citation>
    <scope>NUCLEOTIDE SEQUENCE [LARGE SCALE GENOMIC DNA]</scope>
    <source>
        <strain evidence="2 3">Hillstone_2</strain>
    </source>
</reference>
<protein>
    <submittedName>
        <fullName evidence="2">Uncharacterized protein</fullName>
    </submittedName>
</protein>
<sequence>MDKSALRPGDVALNVAQPIHQGKGNQKNALRAAATMFHSEDPEVKAIAQARGQALAAAGRAYQQADGWTSLAKAIRRARRPAARRARIREGDDEVQTKCGTCGDLQVDKVPQYSAKTGVYICRRRACHACKDREDTAKGTRAVRRHFKPVDGRECFSQAETIEADDKRHMTKHGLTDDMLGWTDSTDGSDGEDGDDDDDGEIVDGDADDWASLF</sequence>
<dbReference type="EMBL" id="PTQR01000042">
    <property type="protein sequence ID" value="TKX24279.1"/>
    <property type="molecule type" value="Genomic_DNA"/>
</dbReference>
<accession>A0A4U7B0P6</accession>
<comment type="caution">
    <text evidence="2">The sequence shown here is derived from an EMBL/GenBank/DDBJ whole genome shotgun (WGS) entry which is preliminary data.</text>
</comment>
<dbReference type="AlphaFoldDB" id="A0A4U7B0P6"/>